<dbReference type="InterPro" id="IPR055414">
    <property type="entry name" value="LRR_R13L4/SHOC2-like"/>
</dbReference>
<dbReference type="PROSITE" id="PS00108">
    <property type="entry name" value="PROTEIN_KINASE_ST"/>
    <property type="match status" value="2"/>
</dbReference>
<keyword evidence="9" id="KW-0808">Transferase</keyword>
<feature type="transmembrane region" description="Helical" evidence="23">
    <location>
        <begin position="1143"/>
        <end position="1161"/>
    </location>
</feature>
<dbReference type="SMART" id="SM00369">
    <property type="entry name" value="LRR_TYP"/>
    <property type="match status" value="16"/>
</dbReference>
<dbReference type="CDD" id="cd14066">
    <property type="entry name" value="STKc_IRAK"/>
    <property type="match status" value="1"/>
</dbReference>
<dbReference type="Pfam" id="PF23598">
    <property type="entry name" value="LRR_14"/>
    <property type="match status" value="2"/>
</dbReference>
<evidence type="ECO:0000256" key="3">
    <source>
        <dbReference type="ARBA" id="ARBA00009592"/>
    </source>
</evidence>
<dbReference type="RefSeq" id="XP_022934635.1">
    <property type="nucleotide sequence ID" value="XM_023078867.1"/>
</dbReference>
<dbReference type="Gene3D" id="1.10.510.10">
    <property type="entry name" value="Transferase(Phosphotransferase) domain 1"/>
    <property type="match status" value="2"/>
</dbReference>
<evidence type="ECO:0000256" key="17">
    <source>
        <dbReference type="ARBA" id="ARBA00023136"/>
    </source>
</evidence>
<dbReference type="FunFam" id="1.10.510.10:FF:000358">
    <property type="entry name" value="Putative leucine-rich repeat receptor-like serine/threonine-protein kinase"/>
    <property type="match status" value="2"/>
</dbReference>
<dbReference type="PANTHER" id="PTHR27008">
    <property type="entry name" value="OS04G0122200 PROTEIN"/>
    <property type="match status" value="1"/>
</dbReference>
<name>A0A6J1F898_CUCMO</name>
<dbReference type="Pfam" id="PF08263">
    <property type="entry name" value="LRRNT_2"/>
    <property type="match status" value="2"/>
</dbReference>
<dbReference type="InterPro" id="IPR017441">
    <property type="entry name" value="Protein_kinase_ATP_BS"/>
</dbReference>
<evidence type="ECO:0000256" key="2">
    <source>
        <dbReference type="ARBA" id="ARBA00008684"/>
    </source>
</evidence>
<organism evidence="25 26">
    <name type="scientific">Cucurbita moschata</name>
    <name type="common">Winter crookneck squash</name>
    <name type="synonym">Cucurbita pepo var. moschata</name>
    <dbReference type="NCBI Taxonomy" id="3662"/>
    <lineage>
        <taxon>Eukaryota</taxon>
        <taxon>Viridiplantae</taxon>
        <taxon>Streptophyta</taxon>
        <taxon>Embryophyta</taxon>
        <taxon>Tracheophyta</taxon>
        <taxon>Spermatophyta</taxon>
        <taxon>Magnoliopsida</taxon>
        <taxon>eudicotyledons</taxon>
        <taxon>Gunneridae</taxon>
        <taxon>Pentapetalae</taxon>
        <taxon>rosids</taxon>
        <taxon>fabids</taxon>
        <taxon>Cucurbitales</taxon>
        <taxon>Cucurbitaceae</taxon>
        <taxon>Cucurbiteae</taxon>
        <taxon>Cucurbita</taxon>
    </lineage>
</organism>
<evidence type="ECO:0000256" key="6">
    <source>
        <dbReference type="ARBA" id="ARBA00022527"/>
    </source>
</evidence>
<comment type="catalytic activity">
    <reaction evidence="21">
        <text>L-seryl-[protein] + ATP = O-phospho-L-seryl-[protein] + ADP + H(+)</text>
        <dbReference type="Rhea" id="RHEA:17989"/>
        <dbReference type="Rhea" id="RHEA-COMP:9863"/>
        <dbReference type="Rhea" id="RHEA-COMP:11604"/>
        <dbReference type="ChEBI" id="CHEBI:15378"/>
        <dbReference type="ChEBI" id="CHEBI:29999"/>
        <dbReference type="ChEBI" id="CHEBI:30616"/>
        <dbReference type="ChEBI" id="CHEBI:83421"/>
        <dbReference type="ChEBI" id="CHEBI:456216"/>
        <dbReference type="EC" id="2.7.11.1"/>
    </reaction>
</comment>
<keyword evidence="6" id="KW-0723">Serine/threonine-protein kinase</keyword>
<evidence type="ECO:0000256" key="23">
    <source>
        <dbReference type="SAM" id="Phobius"/>
    </source>
</evidence>
<keyword evidence="8" id="KW-0433">Leucine-rich repeat</keyword>
<feature type="domain" description="Protein kinase" evidence="24">
    <location>
        <begin position="735"/>
        <end position="1054"/>
    </location>
</feature>
<comment type="catalytic activity">
    <reaction evidence="20">
        <text>L-threonyl-[protein] + ATP = O-phospho-L-threonyl-[protein] + ADP + H(+)</text>
        <dbReference type="Rhea" id="RHEA:46608"/>
        <dbReference type="Rhea" id="RHEA-COMP:11060"/>
        <dbReference type="Rhea" id="RHEA-COMP:11605"/>
        <dbReference type="ChEBI" id="CHEBI:15378"/>
        <dbReference type="ChEBI" id="CHEBI:30013"/>
        <dbReference type="ChEBI" id="CHEBI:30616"/>
        <dbReference type="ChEBI" id="CHEBI:61977"/>
        <dbReference type="ChEBI" id="CHEBI:456216"/>
        <dbReference type="EC" id="2.7.11.1"/>
    </reaction>
</comment>
<dbReference type="SUPFAM" id="SSF56112">
    <property type="entry name" value="Protein kinase-like (PK-like)"/>
    <property type="match status" value="2"/>
</dbReference>
<accession>A0A6J1F898</accession>
<evidence type="ECO:0000256" key="4">
    <source>
        <dbReference type="ARBA" id="ARBA00012513"/>
    </source>
</evidence>
<evidence type="ECO:0000256" key="18">
    <source>
        <dbReference type="ARBA" id="ARBA00023170"/>
    </source>
</evidence>
<keyword evidence="19" id="KW-0325">Glycoprotein</keyword>
<feature type="binding site" evidence="22">
    <location>
        <position position="764"/>
    </location>
    <ligand>
        <name>ATP</name>
        <dbReference type="ChEBI" id="CHEBI:30616"/>
    </ligand>
</feature>
<evidence type="ECO:0000256" key="22">
    <source>
        <dbReference type="PROSITE-ProRule" id="PRU10141"/>
    </source>
</evidence>
<keyword evidence="10 23" id="KW-0812">Transmembrane</keyword>
<comment type="subcellular location">
    <subcellularLocation>
        <location evidence="1">Cell membrane</location>
        <topology evidence="1">Single-pass type I membrane protein</topology>
    </subcellularLocation>
</comment>
<dbReference type="Pfam" id="PF00069">
    <property type="entry name" value="Pkinase"/>
    <property type="match status" value="2"/>
</dbReference>
<keyword evidence="5" id="KW-1003">Cell membrane</keyword>
<dbReference type="InterPro" id="IPR003591">
    <property type="entry name" value="Leu-rich_rpt_typical-subtyp"/>
</dbReference>
<dbReference type="Pfam" id="PF13855">
    <property type="entry name" value="LRR_8"/>
    <property type="match status" value="1"/>
</dbReference>
<dbReference type="KEGG" id="cmos:111441770"/>
<evidence type="ECO:0000256" key="19">
    <source>
        <dbReference type="ARBA" id="ARBA00023180"/>
    </source>
</evidence>
<dbReference type="GO" id="GO:0005524">
    <property type="term" value="F:ATP binding"/>
    <property type="evidence" value="ECO:0007669"/>
    <property type="project" value="UniProtKB-UniRule"/>
</dbReference>
<dbReference type="GO" id="GO:0004674">
    <property type="term" value="F:protein serine/threonine kinase activity"/>
    <property type="evidence" value="ECO:0007669"/>
    <property type="project" value="UniProtKB-KW"/>
</dbReference>
<keyword evidence="7" id="KW-0597">Phosphoprotein</keyword>
<keyword evidence="12" id="KW-0677">Repeat</keyword>
<dbReference type="PROSITE" id="PS50011">
    <property type="entry name" value="PROTEIN_KINASE_DOM"/>
    <property type="match status" value="2"/>
</dbReference>
<sequence length="2180" mass="239355">MPTCLVPIYLRGTTIRNAASSTTSSNERMRHSRCDAHNFFYSFLCHIFLMSMSCWAFGNESDRLALLDLKSRVLNDPLKITSSWNDSMHFCEWDGVTCDSSITRVTALNLEGRQLSGSIPPSLGNLTHLTEIRWGDNNFHGPILQELGKLLRLRHLNLSFNNFDGEIATNISHCTELVVLELSLNELVGQIPNQFFTLTKLKRLGFGGNNLIGTIPPWIANFSSLFALSFALNKFQGNIPSELGRLSKLEHFSVYGNHLTGIVPPSIYNITSLTYFSLTQNRLQGTLPPDVGFTLPNLQVFAGGVNNFGGLIPTSLANISGLQVIDFAENSLVGALPHGLGSLNELVRFNFDDNRLGSGKVDDLDIIRSLTNCTSLRVLGLAGNRLGGVLPPSIANLSNHLTILTLGSNLLSGSIPVGIENLVNLQVLGVEGNRVNGSVPSSIGKLHKLSIINLNGNKLTGTIPSSMGNLSSATKLFMEDNRLEGNIPPSLGQCKSLQVLDLSGNNLSGSIPKEVLKLSSLSVYLALNNNALTGPLPYEVGELVSLTLLDVSQNKLSGDIPDNLGKCISMVRLYLGGNQFEGTVPRSLEALKGLEELNLSSNNLSGPIPEFLGKLSSLKFLNLSYNTFEGKLPKEGVFSNSTKFSILGNNNLCDGLQELHLPPCKSDQTHFSYKLLAPKVLIPVVSTLAFIVILLIFLSVRFLMKKSRNVLTSSSSTDLLPQISYLELNRSTNGFSADNLLGSGSFGSVYKGVLLNDGSVVAVKVLNLQQRGASKSFDDECKALTSIRHRNLLKIRTSCSSTDEKGNEFKALVFDFMSNGNLDGWLHPTDIEKGQRLSIIQRLNISIDVANALDYLHNHCETPIVHCDLKPSNVLLDDDMVAHVGDFGLARFILEGANESSFGQTMSLALHGSIGYIPPEYGSGGRISIEGDIFSYGILLLEMFIGKRPTDNMFSDGVDIHLFTAMALPHGALDIVDPYLLSQQTCHQEQGEEKIQERAIMIEEDHTEIEQRRMEECVASILRIGLSCSSRTPRERMSMSVVVNKLQTIKSSFLKWKEIRHFPARRSTIAARLIGFCIPMIGSHCLNARDEVRIMSVKLYSEGEGDDSNGEAVVVGLENREKGMVEDSRSRIGQDFFNTNKMFLYDIFLLSLISAFASILTRGDEWERLALLDLKARVLNDPLKTMSSWNDSTHFCDWTGVTCNSTIGTVVGLDLEARNLTGSIPTSLANLTHLTEIKLGSNNFHGSVPQEFGRLQQLRFLNLSNNNFGGEIPTNISHCTELVVLILNANRFIGQIPNQLLTLTKLNQLECNYNNLSGAIPSWIGNFSSMFNLNLGRNNFQGSIPSELGRLPRLKFFEVYENNLTGKVPPSIYNITSLVDLTLTQNRLQGSIPPSIGFTLPNLRIFLGGMNNFSGSIPTSFANISNLELLDISENSLTGMIPHELGRLKDLRVLNFDTNRLGSGKAGDLNFISFLVNCTNLMDLGLIKNRLGGALPPTIGNLSDRLIRITLGENMLSGSIPSGIENLISLQILGMEYNHLNGRIPPSIGKLQNLGWLYLDENNLTGPIPSSIGNLSSISRLYIDHNRLEGSIPPSLGRCKSLQALDLAHNTLTGSIPKEILGIPSLSVYLGLDHNSLTGPLPSEVGNLVSLSELYVSENKLSGNIPSNMGNCRSMESLSLEENQFTGIIPPSFEALRGLEELDLSANNLSGSIPQFLANLRSLNYLNLSYNNLEGKVPKEGVFSNSTMIFVLGNKNLCDGLPELRLPPCMPNQTHLSNKRFLASRVLIPIASVVTFTVILVCIIFVCFVLKKSRKHASTSSSSKGFLPQISYLELSKSTNGFSIENFIGSGSFGSVYKGVLSNDGSIVAVKVLNLQKQGASKSFVDECNALSNIRHRNLLKIITSCSSIDVQGNEFKALVFNFMSNGNLDCWLHPANQGHNQRRLSFIQRLNVAIDIACGLDYLHNHCEIPIVHCDLKPSNILLDDDMVAHVGDFGLARFMLEGSNDPLSFSQTMSMALKGSIGYIPPEYGTDSRISMEGDIFSYGILLLEMMIGKRPTDDMFGNGVGIHLLSRMAVPQDAMAILDPCMLPEETREEEEKEERIEEMVIMSEEDGTERVPRWMEECVVSMLRIGISCSCIAPADRMSMNVVINELQAIKSSYLKFTKPRPRYHKHQFSRA</sequence>
<comment type="similarity">
    <text evidence="2">Belongs to the protein kinase superfamily. Ser/Thr protein kinase family.</text>
</comment>
<dbReference type="FunFam" id="3.30.200.20:FF:000432">
    <property type="entry name" value="LRR receptor-like serine/threonine-protein kinase EFR"/>
    <property type="match status" value="2"/>
</dbReference>
<evidence type="ECO:0000313" key="25">
    <source>
        <dbReference type="Proteomes" id="UP000504609"/>
    </source>
</evidence>
<dbReference type="InterPro" id="IPR008271">
    <property type="entry name" value="Ser/Thr_kinase_AS"/>
</dbReference>
<keyword evidence="14" id="KW-0418">Kinase</keyword>
<evidence type="ECO:0000313" key="26">
    <source>
        <dbReference type="RefSeq" id="XP_022934635.1"/>
    </source>
</evidence>
<dbReference type="Pfam" id="PF00560">
    <property type="entry name" value="LRR_1"/>
    <property type="match status" value="8"/>
</dbReference>
<evidence type="ECO:0000259" key="24">
    <source>
        <dbReference type="PROSITE" id="PS50011"/>
    </source>
</evidence>
<dbReference type="FunFam" id="3.80.10.10:FF:000288">
    <property type="entry name" value="LRR receptor-like serine/threonine-protein kinase EFR"/>
    <property type="match status" value="2"/>
</dbReference>
<feature type="binding site" evidence="22">
    <location>
        <position position="1871"/>
    </location>
    <ligand>
        <name>ATP</name>
        <dbReference type="ChEBI" id="CHEBI:30616"/>
    </ligand>
</feature>
<keyword evidence="13 22" id="KW-0547">Nucleotide-binding</keyword>
<keyword evidence="18" id="KW-0675">Receptor</keyword>
<dbReference type="Gene3D" id="3.30.200.20">
    <property type="entry name" value="Phosphorylase Kinase, domain 1"/>
    <property type="match status" value="2"/>
</dbReference>
<dbReference type="InterPro" id="IPR051809">
    <property type="entry name" value="Plant_receptor-like_S/T_kinase"/>
</dbReference>
<evidence type="ECO:0000256" key="20">
    <source>
        <dbReference type="ARBA" id="ARBA00047899"/>
    </source>
</evidence>
<dbReference type="InterPro" id="IPR001611">
    <property type="entry name" value="Leu-rich_rpt"/>
</dbReference>
<dbReference type="InterPro" id="IPR000719">
    <property type="entry name" value="Prot_kinase_dom"/>
</dbReference>
<keyword evidence="11" id="KW-0732">Signal</keyword>
<keyword evidence="25" id="KW-1185">Reference proteome</keyword>
<evidence type="ECO:0000256" key="10">
    <source>
        <dbReference type="ARBA" id="ARBA00022692"/>
    </source>
</evidence>
<evidence type="ECO:0000256" key="14">
    <source>
        <dbReference type="ARBA" id="ARBA00022777"/>
    </source>
</evidence>
<dbReference type="InterPro" id="IPR032675">
    <property type="entry name" value="LRR_dom_sf"/>
</dbReference>
<dbReference type="InterPro" id="IPR011009">
    <property type="entry name" value="Kinase-like_dom_sf"/>
</dbReference>
<evidence type="ECO:0000256" key="9">
    <source>
        <dbReference type="ARBA" id="ARBA00022679"/>
    </source>
</evidence>
<feature type="domain" description="Protein kinase" evidence="24">
    <location>
        <begin position="1842"/>
        <end position="2163"/>
    </location>
</feature>
<dbReference type="GO" id="GO:0005886">
    <property type="term" value="C:plasma membrane"/>
    <property type="evidence" value="ECO:0007669"/>
    <property type="project" value="UniProtKB-SubCell"/>
</dbReference>
<keyword evidence="15 22" id="KW-0067">ATP-binding</keyword>
<dbReference type="SMART" id="SM00220">
    <property type="entry name" value="S_TKc"/>
    <property type="match status" value="2"/>
</dbReference>
<dbReference type="SUPFAM" id="SSF52058">
    <property type="entry name" value="L domain-like"/>
    <property type="match status" value="4"/>
</dbReference>
<feature type="transmembrane region" description="Helical" evidence="23">
    <location>
        <begin position="680"/>
        <end position="704"/>
    </location>
</feature>
<dbReference type="FunFam" id="3.80.10.10:FF:000383">
    <property type="entry name" value="Leucine-rich repeat receptor protein kinase EMS1"/>
    <property type="match status" value="1"/>
</dbReference>
<reference evidence="26" key="1">
    <citation type="submission" date="2025-08" db="UniProtKB">
        <authorList>
            <consortium name="RefSeq"/>
        </authorList>
    </citation>
    <scope>IDENTIFICATION</scope>
    <source>
        <tissue evidence="26">Young leaves</tissue>
    </source>
</reference>
<protein>
    <recommendedName>
        <fullName evidence="4">non-specific serine/threonine protein kinase</fullName>
        <ecNumber evidence="4">2.7.11.1</ecNumber>
    </recommendedName>
</protein>
<dbReference type="FunFam" id="3.80.10.10:FF:001158">
    <property type="entry name" value="Leucine-rich repeat protein kinase family protein"/>
    <property type="match status" value="1"/>
</dbReference>
<comment type="similarity">
    <text evidence="3">Belongs to the RLP family.</text>
</comment>
<gene>
    <name evidence="26" type="primary">LOC111441770</name>
</gene>
<dbReference type="FunFam" id="3.80.10.10:FF:000275">
    <property type="entry name" value="Leucine-rich repeat receptor-like protein kinase"/>
    <property type="match status" value="1"/>
</dbReference>
<evidence type="ECO:0000256" key="5">
    <source>
        <dbReference type="ARBA" id="ARBA00022475"/>
    </source>
</evidence>
<evidence type="ECO:0000256" key="12">
    <source>
        <dbReference type="ARBA" id="ARBA00022737"/>
    </source>
</evidence>
<evidence type="ECO:0000256" key="7">
    <source>
        <dbReference type="ARBA" id="ARBA00022553"/>
    </source>
</evidence>
<dbReference type="InterPro" id="IPR013210">
    <property type="entry name" value="LRR_N_plant-typ"/>
</dbReference>
<evidence type="ECO:0000256" key="15">
    <source>
        <dbReference type="ARBA" id="ARBA00022840"/>
    </source>
</evidence>
<keyword evidence="17 23" id="KW-0472">Membrane</keyword>
<proteinExistence type="inferred from homology"/>
<dbReference type="EC" id="2.7.11.1" evidence="4"/>
<feature type="transmembrane region" description="Helical" evidence="23">
    <location>
        <begin position="1786"/>
        <end position="1810"/>
    </location>
</feature>
<keyword evidence="16 23" id="KW-1133">Transmembrane helix</keyword>
<dbReference type="GeneID" id="111441770"/>
<dbReference type="Gene3D" id="3.80.10.10">
    <property type="entry name" value="Ribonuclease Inhibitor"/>
    <property type="match status" value="6"/>
</dbReference>
<dbReference type="Proteomes" id="UP000504609">
    <property type="component" value="Unplaced"/>
</dbReference>
<evidence type="ECO:0000256" key="16">
    <source>
        <dbReference type="ARBA" id="ARBA00022989"/>
    </source>
</evidence>
<evidence type="ECO:0000256" key="21">
    <source>
        <dbReference type="ARBA" id="ARBA00048679"/>
    </source>
</evidence>
<dbReference type="PROSITE" id="PS51450">
    <property type="entry name" value="LRR"/>
    <property type="match status" value="1"/>
</dbReference>
<dbReference type="PANTHER" id="PTHR27008:SF499">
    <property type="entry name" value="OS06G0581500 PROTEIN"/>
    <property type="match status" value="1"/>
</dbReference>
<evidence type="ECO:0000256" key="11">
    <source>
        <dbReference type="ARBA" id="ARBA00022729"/>
    </source>
</evidence>
<dbReference type="PROSITE" id="PS00107">
    <property type="entry name" value="PROTEIN_KINASE_ATP"/>
    <property type="match status" value="2"/>
</dbReference>
<evidence type="ECO:0000256" key="1">
    <source>
        <dbReference type="ARBA" id="ARBA00004251"/>
    </source>
</evidence>
<evidence type="ECO:0000256" key="8">
    <source>
        <dbReference type="ARBA" id="ARBA00022614"/>
    </source>
</evidence>
<evidence type="ECO:0000256" key="13">
    <source>
        <dbReference type="ARBA" id="ARBA00022741"/>
    </source>
</evidence>
<dbReference type="FunFam" id="3.80.10.10:FF:000627">
    <property type="entry name" value="Probable leucine-rich repeat receptor-like protein kinase At2g33170"/>
    <property type="match status" value="1"/>
</dbReference>